<name>A0A0K6FSJ9_9AGAM</name>
<feature type="compositionally biased region" description="Basic and acidic residues" evidence="1">
    <location>
        <begin position="295"/>
        <end position="315"/>
    </location>
</feature>
<sequence>MEIFDSPPFLPALASVKKYFNEETYKSLRDQCCTHKGQPPTGYKIFPELLYHEPELERSFGTEDQILDQWNHARIALRDAIWDGHELTGIQEAHPILSLISSSWWDSINFVDWVKGWGDTTKGKALYTVSALLGWSLFSRMVETQVTIQAMTHSKRARFLLVLIQDITRFQNQEPFWHEVIPELKESLATREEYENWQDDEGESEIEPSATEEELVPEDQGQEHNTSRRLPISMPSGDTTVDTNETYSGDISAVQPNESRRKAVKEVLRGRRSIVSAPNKRKTSRNAIAPISRAIIRDSSEEQPEHRNNQQKQREPNPSGTVLLESDGSRCTTGQTISDRRGEISATNGGETPALNIPHTSVFELLRSTNPGHIAINAHTLLDSPGNILALQKFTLAGSDRNLLAAEMRNLQQSSQKVQGVLDQIEKHRKDFRSSLLYIATLALKSRENFPFSLDFAVACLQRDILAMRDIFIARLAGTFSEHYGGDYDQGLAEAILMAHSDGLFDTELVYIDKETGIIEMDMMPTFPAGIREHVKYDRLEVGRILDDEISLIEMKIKRMNRFLPVHGYGVSRKEVEGRGMVGVAHIAGRVNNQECRNLSNLIPDESAFSEAGIRLQSQEKEVARWIATPAKLIARPPGLKIVEATYEYVAKNYVSPWSSGNFLPPTGPLEGEPAVLSKSVYAQCDSTWARTS</sequence>
<organism evidence="2 3">
    <name type="scientific">Rhizoctonia solani</name>
    <dbReference type="NCBI Taxonomy" id="456999"/>
    <lineage>
        <taxon>Eukaryota</taxon>
        <taxon>Fungi</taxon>
        <taxon>Dikarya</taxon>
        <taxon>Basidiomycota</taxon>
        <taxon>Agaricomycotina</taxon>
        <taxon>Agaricomycetes</taxon>
        <taxon>Cantharellales</taxon>
        <taxon>Ceratobasidiaceae</taxon>
        <taxon>Rhizoctonia</taxon>
    </lineage>
</organism>
<protein>
    <submittedName>
        <fullName evidence="2">Uncharacterized protein</fullName>
    </submittedName>
</protein>
<accession>A0A0K6FSJ9</accession>
<dbReference type="AlphaFoldDB" id="A0A0K6FSJ9"/>
<evidence type="ECO:0000313" key="3">
    <source>
        <dbReference type="Proteomes" id="UP000044841"/>
    </source>
</evidence>
<feature type="compositionally biased region" description="Polar residues" evidence="1">
    <location>
        <begin position="236"/>
        <end position="257"/>
    </location>
</feature>
<evidence type="ECO:0000313" key="2">
    <source>
        <dbReference type="EMBL" id="CUA69226.1"/>
    </source>
</evidence>
<feature type="compositionally biased region" description="Acidic residues" evidence="1">
    <location>
        <begin position="195"/>
        <end position="217"/>
    </location>
</feature>
<feature type="region of interest" description="Disordered" evidence="1">
    <location>
        <begin position="193"/>
        <end position="353"/>
    </location>
</feature>
<reference evidence="2 3" key="1">
    <citation type="submission" date="2015-07" db="EMBL/GenBank/DDBJ databases">
        <authorList>
            <person name="Noorani M."/>
        </authorList>
    </citation>
    <scope>NUCLEOTIDE SEQUENCE [LARGE SCALE GENOMIC DNA]</scope>
    <source>
        <strain evidence="2">BBA 69670</strain>
    </source>
</reference>
<dbReference type="Proteomes" id="UP000044841">
    <property type="component" value="Unassembled WGS sequence"/>
</dbReference>
<proteinExistence type="predicted"/>
<dbReference type="EMBL" id="CYGV01000702">
    <property type="protein sequence ID" value="CUA69226.1"/>
    <property type="molecule type" value="Genomic_DNA"/>
</dbReference>
<keyword evidence="3" id="KW-1185">Reference proteome</keyword>
<feature type="compositionally biased region" description="Basic and acidic residues" evidence="1">
    <location>
        <begin position="258"/>
        <end position="269"/>
    </location>
</feature>
<evidence type="ECO:0000256" key="1">
    <source>
        <dbReference type="SAM" id="MobiDB-lite"/>
    </source>
</evidence>
<gene>
    <name evidence="2" type="ORF">RSOLAG22IIIB_08352</name>
</gene>